<dbReference type="Proteomes" id="UP000198500">
    <property type="component" value="Unassembled WGS sequence"/>
</dbReference>
<keyword evidence="2" id="KW-1185">Reference proteome</keyword>
<evidence type="ECO:0000313" key="1">
    <source>
        <dbReference type="EMBL" id="SDY19046.1"/>
    </source>
</evidence>
<name>A0A1H3HU58_9GAMM</name>
<gene>
    <name evidence="1" type="ORF">SAMN05443545_11322</name>
</gene>
<organism evidence="1 2">
    <name type="scientific">Aidingimonas halophila</name>
    <dbReference type="NCBI Taxonomy" id="574349"/>
    <lineage>
        <taxon>Bacteria</taxon>
        <taxon>Pseudomonadati</taxon>
        <taxon>Pseudomonadota</taxon>
        <taxon>Gammaproteobacteria</taxon>
        <taxon>Oceanospirillales</taxon>
        <taxon>Halomonadaceae</taxon>
        <taxon>Aidingimonas</taxon>
    </lineage>
</organism>
<proteinExistence type="predicted"/>
<sequence length="138" mass="15305">MLTMLILSGCVGGSLDRSYSRSLLSQDELLQRILSGKVIPSSYRVYADDIPIEGSEDVELEDIVYRNSSCVISELRRNATRMDLEVIDALWVESNGGAKNVIIETLGRQAYLSGVEAYANATFDCGLMVSRWLDEMDS</sequence>
<accession>A0A1H3HU58</accession>
<reference evidence="1 2" key="1">
    <citation type="submission" date="2016-10" db="EMBL/GenBank/DDBJ databases">
        <authorList>
            <person name="de Groot N.N."/>
        </authorList>
    </citation>
    <scope>NUCLEOTIDE SEQUENCE [LARGE SCALE GENOMIC DNA]</scope>
    <source>
        <strain evidence="1 2">DSM 19219</strain>
    </source>
</reference>
<protein>
    <submittedName>
        <fullName evidence="1">Uncharacterized protein</fullName>
    </submittedName>
</protein>
<dbReference type="AlphaFoldDB" id="A0A1H3HU58"/>
<dbReference type="EMBL" id="FNNI01000013">
    <property type="protein sequence ID" value="SDY19046.1"/>
    <property type="molecule type" value="Genomic_DNA"/>
</dbReference>
<evidence type="ECO:0000313" key="2">
    <source>
        <dbReference type="Proteomes" id="UP000198500"/>
    </source>
</evidence>